<feature type="signal peptide" evidence="1">
    <location>
        <begin position="1"/>
        <end position="24"/>
    </location>
</feature>
<evidence type="ECO:0008006" key="4">
    <source>
        <dbReference type="Google" id="ProtNLM"/>
    </source>
</evidence>
<accession>A0A855SKS4</accession>
<dbReference type="AlphaFoldDB" id="A0A855SKS4"/>
<dbReference type="Proteomes" id="UP000241440">
    <property type="component" value="Unassembled WGS sequence"/>
</dbReference>
<protein>
    <recommendedName>
        <fullName evidence="4">Peptidase M61 catalytic domain-containing protein</fullName>
    </recommendedName>
</protein>
<sequence>MFKTIIKSYGTLLLLSFGSSSALAEIPVTYNVKADSNQPDIIKVDTKTNGNQALTWVKPRQYRDNEFAPQLTCLKRDGTSSIIVYGQPIACSKVTWEVTTKNVEPSSYSPSDQYNAHNSKQGWYVLTEWNTLPRIKEQDQIQVCSPEKDCALMPTTSQPPFFMVWGMPKTVVDLASKQVVVRSDLPQLIEKKELWLPSLENQLNYLLKVFPDNQLQNWGITFFAKDKAERRISGSSGVPNIFVNVWTDKGVVTNDSLQWLLKISAHESLHLLQNKLPANGWTGESLAEYYALKSMENTSFAFKDPIQRWNDFAEKYPFSSTGLIEANKNVDEKKEYQYYPLFYFKGPAFWYEVDTALQNNGSNLDQIINSIDVINGYQLSPTFVAIITNKIGMQRWNEIKNKYL</sequence>
<reference evidence="2 3" key="1">
    <citation type="submission" date="2018-01" db="EMBL/GenBank/DDBJ databases">
        <title>Whole genome sequencing of Histamine producing bacteria.</title>
        <authorList>
            <person name="Butler K."/>
        </authorList>
    </citation>
    <scope>NUCLEOTIDE SEQUENCE [LARGE SCALE GENOMIC DNA]</scope>
    <source>
        <strain evidence="2 3">A2-1</strain>
    </source>
</reference>
<feature type="chain" id="PRO_5032861793" description="Peptidase M61 catalytic domain-containing protein" evidence="1">
    <location>
        <begin position="25"/>
        <end position="404"/>
    </location>
</feature>
<keyword evidence="1" id="KW-0732">Signal</keyword>
<dbReference type="RefSeq" id="WP_052956256.1">
    <property type="nucleotide sequence ID" value="NZ_JZSX01000001.1"/>
</dbReference>
<gene>
    <name evidence="2" type="ORF">C0W41_06505</name>
</gene>
<name>A0A855SKS4_PHOAN</name>
<proteinExistence type="predicted"/>
<dbReference type="GeneID" id="61230581"/>
<organism evidence="2 3">
    <name type="scientific">Photobacterium angustum</name>
    <dbReference type="NCBI Taxonomy" id="661"/>
    <lineage>
        <taxon>Bacteria</taxon>
        <taxon>Pseudomonadati</taxon>
        <taxon>Pseudomonadota</taxon>
        <taxon>Gammaproteobacteria</taxon>
        <taxon>Vibrionales</taxon>
        <taxon>Vibrionaceae</taxon>
        <taxon>Photobacterium</taxon>
    </lineage>
</organism>
<dbReference type="EMBL" id="PYOY01000002">
    <property type="protein sequence ID" value="PSX08730.1"/>
    <property type="molecule type" value="Genomic_DNA"/>
</dbReference>
<evidence type="ECO:0000313" key="3">
    <source>
        <dbReference type="Proteomes" id="UP000241440"/>
    </source>
</evidence>
<evidence type="ECO:0000313" key="2">
    <source>
        <dbReference type="EMBL" id="PSX08730.1"/>
    </source>
</evidence>
<evidence type="ECO:0000256" key="1">
    <source>
        <dbReference type="SAM" id="SignalP"/>
    </source>
</evidence>
<comment type="caution">
    <text evidence="2">The sequence shown here is derived from an EMBL/GenBank/DDBJ whole genome shotgun (WGS) entry which is preliminary data.</text>
</comment>